<reference evidence="1" key="1">
    <citation type="submission" date="2021-11" db="EMBL/GenBank/DDBJ databases">
        <title>Genome sequence.</title>
        <authorList>
            <person name="Sun Q."/>
        </authorList>
    </citation>
    <scope>NUCLEOTIDE SEQUENCE</scope>
    <source>
        <strain evidence="1">JC740</strain>
    </source>
</reference>
<keyword evidence="2" id="KW-1185">Reference proteome</keyword>
<dbReference type="RefSeq" id="WP_230271418.1">
    <property type="nucleotide sequence ID" value="NZ_JAJKFW010000006.1"/>
</dbReference>
<evidence type="ECO:0000313" key="2">
    <source>
        <dbReference type="Proteomes" id="UP001430306"/>
    </source>
</evidence>
<dbReference type="Gene3D" id="3.40.50.12370">
    <property type="match status" value="1"/>
</dbReference>
<comment type="caution">
    <text evidence="1">The sequence shown here is derived from an EMBL/GenBank/DDBJ whole genome shotgun (WGS) entry which is preliminary data.</text>
</comment>
<evidence type="ECO:0000313" key="1">
    <source>
        <dbReference type="EMBL" id="MCC9641348.1"/>
    </source>
</evidence>
<protein>
    <submittedName>
        <fullName evidence="1">Universal stress protein</fullName>
    </submittedName>
</protein>
<sequence length="315" mass="34629">MDQSPDLDRDVDDSMRMFERAKVGSATPLTPIRPARLMLVLDGSPQDATSIATAAYFRETYNTETFVLDARDSAEPKDTGTEDAIQAARQMSGARAIARGEGEAFEAILNALKTHDVNLLIVPCPFGRSFERVGTDSVGTVMDVLLSRCPVPILVTRREDQDFRQCSQRILLMAGSECDVESRAAAWAFGLAAPDAVISLNLVVEKEHFENVRSILESLRPEESFDVQKLSDALAQSHAQLHSAMNATAREMKLSYSLVPQAGEVAPPNPLSDSTQQLLVLPLEVDDRFIQGFVHDRLRRSPHPLLIVPGHVLPE</sequence>
<gene>
    <name evidence="1" type="ORF">LOC71_03610</name>
</gene>
<dbReference type="EMBL" id="JAJKFW010000006">
    <property type="protein sequence ID" value="MCC9641348.1"/>
    <property type="molecule type" value="Genomic_DNA"/>
</dbReference>
<dbReference type="Proteomes" id="UP001430306">
    <property type="component" value="Unassembled WGS sequence"/>
</dbReference>
<organism evidence="1 2">
    <name type="scientific">Rhodopirellula halodulae</name>
    <dbReference type="NCBI Taxonomy" id="2894198"/>
    <lineage>
        <taxon>Bacteria</taxon>
        <taxon>Pseudomonadati</taxon>
        <taxon>Planctomycetota</taxon>
        <taxon>Planctomycetia</taxon>
        <taxon>Pirellulales</taxon>
        <taxon>Pirellulaceae</taxon>
        <taxon>Rhodopirellula</taxon>
    </lineage>
</organism>
<proteinExistence type="predicted"/>
<accession>A0ABS8NCS3</accession>
<dbReference type="SUPFAM" id="SSF52402">
    <property type="entry name" value="Adenine nucleotide alpha hydrolases-like"/>
    <property type="match status" value="1"/>
</dbReference>
<name>A0ABS8NCS3_9BACT</name>